<dbReference type="InterPro" id="IPR007621">
    <property type="entry name" value="TPM_dom"/>
</dbReference>
<comment type="caution">
    <text evidence="3">The sequence shown here is derived from an EMBL/GenBank/DDBJ whole genome shotgun (WGS) entry which is preliminary data.</text>
</comment>
<dbReference type="EMBL" id="RSED01000012">
    <property type="protein sequence ID" value="RRS03461.1"/>
    <property type="molecule type" value="Genomic_DNA"/>
</dbReference>
<gene>
    <name evidence="3" type="ORF">EIP75_15630</name>
</gene>
<accession>A0A3R8S6G1</accession>
<evidence type="ECO:0000313" key="3">
    <source>
        <dbReference type="EMBL" id="RRS03461.1"/>
    </source>
</evidence>
<protein>
    <submittedName>
        <fullName evidence="3">YgcG family protein</fullName>
    </submittedName>
</protein>
<dbReference type="AlphaFoldDB" id="A0A3R8S6G1"/>
<dbReference type="Pfam" id="PF04536">
    <property type="entry name" value="TPM_phosphatase"/>
    <property type="match status" value="1"/>
</dbReference>
<feature type="transmembrane region" description="Helical" evidence="1">
    <location>
        <begin position="211"/>
        <end position="235"/>
    </location>
</feature>
<organism evidence="3 4">
    <name type="scientific">Aquabacterium soli</name>
    <dbReference type="NCBI Taxonomy" id="2493092"/>
    <lineage>
        <taxon>Bacteria</taxon>
        <taxon>Pseudomonadati</taxon>
        <taxon>Pseudomonadota</taxon>
        <taxon>Betaproteobacteria</taxon>
        <taxon>Burkholderiales</taxon>
        <taxon>Aquabacterium</taxon>
    </lineage>
</organism>
<dbReference type="PANTHER" id="PTHR30373">
    <property type="entry name" value="UPF0603 PROTEIN YGCG"/>
    <property type="match status" value="1"/>
</dbReference>
<keyword evidence="4" id="KW-1185">Reference proteome</keyword>
<evidence type="ECO:0000259" key="2">
    <source>
        <dbReference type="Pfam" id="PF04536"/>
    </source>
</evidence>
<keyword evidence="1" id="KW-0812">Transmembrane</keyword>
<proteinExistence type="predicted"/>
<sequence>MPLRVHADPAWVPGQPLPVPPLNTRVTDQTATLSTAQREALENKLAAVEQAQGSQIVILIVPATAPEDIAAYAHRVASQWKVGRQDVGDGVLLLVAKNERQVRIEVARALEGAIPDLAAYRIIDQAIRPAFKAGDYAGGLNAAVDQLQTLIKGEQLPAPKASAQRGNPGSQWEDLGIFLFMGVPIVGAVLTAVLGRKLGTVATGLAAGGLAWWWTTSVLIAGIALVAGTLLIAAIGTGGRRSGGAARWGAGGIGYGGGMGGGWGGRSSGGGGGFSSGGGGSFGGGGASGNW</sequence>
<feature type="transmembrane region" description="Helical" evidence="1">
    <location>
        <begin position="175"/>
        <end position="195"/>
    </location>
</feature>
<dbReference type="PANTHER" id="PTHR30373:SF2">
    <property type="entry name" value="UPF0603 PROTEIN YGCG"/>
    <property type="match status" value="1"/>
</dbReference>
<keyword evidence="1" id="KW-1133">Transmembrane helix</keyword>
<dbReference type="Gene3D" id="3.10.310.50">
    <property type="match status" value="1"/>
</dbReference>
<keyword evidence="1" id="KW-0472">Membrane</keyword>
<feature type="domain" description="TPM" evidence="2">
    <location>
        <begin position="26"/>
        <end position="149"/>
    </location>
</feature>
<evidence type="ECO:0000256" key="1">
    <source>
        <dbReference type="SAM" id="Phobius"/>
    </source>
</evidence>
<dbReference type="OrthoDB" id="9810918at2"/>
<reference evidence="3 4" key="1">
    <citation type="submission" date="2018-12" db="EMBL/GenBank/DDBJ databases">
        <title>The whole draft genome of Aquabacterium sp. SJQ9.</title>
        <authorList>
            <person name="Sun L."/>
            <person name="Gao X."/>
            <person name="Chen W."/>
            <person name="Huang K."/>
        </authorList>
    </citation>
    <scope>NUCLEOTIDE SEQUENCE [LARGE SCALE GENOMIC DNA]</scope>
    <source>
        <strain evidence="3 4">SJQ9</strain>
    </source>
</reference>
<name>A0A3R8S6G1_9BURK</name>
<evidence type="ECO:0000313" key="4">
    <source>
        <dbReference type="Proteomes" id="UP000269265"/>
    </source>
</evidence>
<dbReference type="Proteomes" id="UP000269265">
    <property type="component" value="Unassembled WGS sequence"/>
</dbReference>